<organism evidence="2 3">
    <name type="scientific">Mesorhizobium denitrificans</name>
    <dbReference type="NCBI Taxonomy" id="2294114"/>
    <lineage>
        <taxon>Bacteria</taxon>
        <taxon>Pseudomonadati</taxon>
        <taxon>Pseudomonadota</taxon>
        <taxon>Alphaproteobacteria</taxon>
        <taxon>Hyphomicrobiales</taxon>
        <taxon>Phyllobacteriaceae</taxon>
        <taxon>Mesorhizobium</taxon>
    </lineage>
</organism>
<reference evidence="3" key="1">
    <citation type="submission" date="2018-08" db="EMBL/GenBank/DDBJ databases">
        <authorList>
            <person name="Im W.T."/>
        </authorList>
    </citation>
    <scope>NUCLEOTIDE SEQUENCE [LARGE SCALE GENOMIC DNA]</scope>
    <source>
        <strain evidence="3">LA-28</strain>
    </source>
</reference>
<comment type="caution">
    <text evidence="2">The sequence shown here is derived from an EMBL/GenBank/DDBJ whole genome shotgun (WGS) entry which is preliminary data.</text>
</comment>
<dbReference type="AlphaFoldDB" id="A0A371X3L4"/>
<sequence>MQFLSAVTCLWSMKPWLFASRLVLALALLGLVLGPMGAASAAPTTAAQTMASMADGMACCPDSQPAVPDCGSDCPLAVLCVSAIPGISVPETSSFLIRLPIQNEFREGRERVLASLIGEPPPRPPQA</sequence>
<evidence type="ECO:0000313" key="3">
    <source>
        <dbReference type="Proteomes" id="UP000262379"/>
    </source>
</evidence>
<proteinExistence type="predicted"/>
<evidence type="ECO:0008006" key="4">
    <source>
        <dbReference type="Google" id="ProtNLM"/>
    </source>
</evidence>
<evidence type="ECO:0000313" key="2">
    <source>
        <dbReference type="EMBL" id="RFC63817.1"/>
    </source>
</evidence>
<evidence type="ECO:0000256" key="1">
    <source>
        <dbReference type="SAM" id="SignalP"/>
    </source>
</evidence>
<accession>A0A371X3L4</accession>
<dbReference type="EMBL" id="QURN01000026">
    <property type="protein sequence ID" value="RFC63817.1"/>
    <property type="molecule type" value="Genomic_DNA"/>
</dbReference>
<dbReference type="Proteomes" id="UP000262379">
    <property type="component" value="Unassembled WGS sequence"/>
</dbReference>
<protein>
    <recommendedName>
        <fullName evidence="4">DUF2946 domain-containing protein</fullName>
    </recommendedName>
</protein>
<keyword evidence="3" id="KW-1185">Reference proteome</keyword>
<name>A0A371X3L4_9HYPH</name>
<keyword evidence="1" id="KW-0732">Signal</keyword>
<feature type="signal peptide" evidence="1">
    <location>
        <begin position="1"/>
        <end position="41"/>
    </location>
</feature>
<feature type="chain" id="PRO_5016977057" description="DUF2946 domain-containing protein" evidence="1">
    <location>
        <begin position="42"/>
        <end position="127"/>
    </location>
</feature>
<gene>
    <name evidence="2" type="ORF">DY251_20585</name>
</gene>